<keyword evidence="2" id="KW-1185">Reference proteome</keyword>
<proteinExistence type="predicted"/>
<name>A0ACB8TFL9_9AGAM</name>
<reference evidence="1" key="2">
    <citation type="journal article" date="2022" name="New Phytol.">
        <title>Evolutionary transition to the ectomycorrhizal habit in the genomes of a hyperdiverse lineage of mushroom-forming fungi.</title>
        <authorList>
            <person name="Looney B."/>
            <person name="Miyauchi S."/>
            <person name="Morin E."/>
            <person name="Drula E."/>
            <person name="Courty P.E."/>
            <person name="Kohler A."/>
            <person name="Kuo A."/>
            <person name="LaButti K."/>
            <person name="Pangilinan J."/>
            <person name="Lipzen A."/>
            <person name="Riley R."/>
            <person name="Andreopoulos W."/>
            <person name="He G."/>
            <person name="Johnson J."/>
            <person name="Nolan M."/>
            <person name="Tritt A."/>
            <person name="Barry K.W."/>
            <person name="Grigoriev I.V."/>
            <person name="Nagy L.G."/>
            <person name="Hibbett D."/>
            <person name="Henrissat B."/>
            <person name="Matheny P.B."/>
            <person name="Labbe J."/>
            <person name="Martin F.M."/>
        </authorList>
    </citation>
    <scope>NUCLEOTIDE SEQUENCE</scope>
    <source>
        <strain evidence="1">HHB10654</strain>
    </source>
</reference>
<dbReference type="EMBL" id="MU277190">
    <property type="protein sequence ID" value="KAI0067229.1"/>
    <property type="molecule type" value="Genomic_DNA"/>
</dbReference>
<protein>
    <submittedName>
        <fullName evidence="1">Kinase-like protein</fullName>
    </submittedName>
</protein>
<evidence type="ECO:0000313" key="1">
    <source>
        <dbReference type="EMBL" id="KAI0067229.1"/>
    </source>
</evidence>
<comment type="caution">
    <text evidence="1">The sequence shown here is derived from an EMBL/GenBank/DDBJ whole genome shotgun (WGS) entry which is preliminary data.</text>
</comment>
<gene>
    <name evidence="1" type="ORF">BV25DRAFT_1077204</name>
</gene>
<accession>A0ACB8TFL9</accession>
<dbReference type="Proteomes" id="UP000814140">
    <property type="component" value="Unassembled WGS sequence"/>
</dbReference>
<reference evidence="1" key="1">
    <citation type="submission" date="2021-03" db="EMBL/GenBank/DDBJ databases">
        <authorList>
            <consortium name="DOE Joint Genome Institute"/>
            <person name="Ahrendt S."/>
            <person name="Looney B.P."/>
            <person name="Miyauchi S."/>
            <person name="Morin E."/>
            <person name="Drula E."/>
            <person name="Courty P.E."/>
            <person name="Chicoki N."/>
            <person name="Fauchery L."/>
            <person name="Kohler A."/>
            <person name="Kuo A."/>
            <person name="Labutti K."/>
            <person name="Pangilinan J."/>
            <person name="Lipzen A."/>
            <person name="Riley R."/>
            <person name="Andreopoulos W."/>
            <person name="He G."/>
            <person name="Johnson J."/>
            <person name="Barry K.W."/>
            <person name="Grigoriev I.V."/>
            <person name="Nagy L."/>
            <person name="Hibbett D."/>
            <person name="Henrissat B."/>
            <person name="Matheny P.B."/>
            <person name="Labbe J."/>
            <person name="Martin F."/>
        </authorList>
    </citation>
    <scope>NUCLEOTIDE SEQUENCE</scope>
    <source>
        <strain evidence="1">HHB10654</strain>
    </source>
</reference>
<sequence length="408" mass="45565">MAQSDLHVMSQPPFDPTDEVRMTDEVRAYRDPATSAPVLNHYIRGPSVGKGQHGEVYLCWDMNRGYAEVAMKVVPRKNHRQDRLSKLKRRNIPASGPHLPVTDNLSSQEYKIRKEIAIMKQCRHPHVVRLLEVIDDKLYKKVYMVMEYLGGGEVKWRSQTNRPVLRVDQSRRICRDVILGLEYLHCQGIIHRDIKPANLMWTEDRRTVKITDFGVAHISAAQRLAASGNDPAPELTHLFDDSELCKTAGTPSFLAPEVVYDFGNTDLTAASSNGSSVNASDAQGSMATVLPTQHRPPITKAIDVWALGVTLYSLLFGQTPFRAEGNHEFVLYQVICTQDWDVPATMGLDEIPTGGRHPSSRCTRDPSLAEGAMVISLLSRLLDKNASTRITLDDVKVRCCARLVSLLA</sequence>
<organism evidence="1 2">
    <name type="scientific">Artomyces pyxidatus</name>
    <dbReference type="NCBI Taxonomy" id="48021"/>
    <lineage>
        <taxon>Eukaryota</taxon>
        <taxon>Fungi</taxon>
        <taxon>Dikarya</taxon>
        <taxon>Basidiomycota</taxon>
        <taxon>Agaricomycotina</taxon>
        <taxon>Agaricomycetes</taxon>
        <taxon>Russulales</taxon>
        <taxon>Auriscalpiaceae</taxon>
        <taxon>Artomyces</taxon>
    </lineage>
</organism>
<evidence type="ECO:0000313" key="2">
    <source>
        <dbReference type="Proteomes" id="UP000814140"/>
    </source>
</evidence>